<dbReference type="Pfam" id="PF20182">
    <property type="entry name" value="DUF6545"/>
    <property type="match status" value="1"/>
</dbReference>
<dbReference type="AlphaFoldDB" id="A0A498PS80"/>
<feature type="transmembrane region" description="Helical" evidence="1">
    <location>
        <begin position="107"/>
        <end position="126"/>
    </location>
</feature>
<feature type="transmembrane region" description="Helical" evidence="1">
    <location>
        <begin position="177"/>
        <end position="202"/>
    </location>
</feature>
<feature type="domain" description="DUF6545" evidence="2">
    <location>
        <begin position="251"/>
        <end position="385"/>
    </location>
</feature>
<feature type="transmembrane region" description="Helical" evidence="1">
    <location>
        <begin position="6"/>
        <end position="25"/>
    </location>
</feature>
<evidence type="ECO:0000313" key="4">
    <source>
        <dbReference type="Proteomes" id="UP000273307"/>
    </source>
</evidence>
<dbReference type="InterPro" id="IPR046675">
    <property type="entry name" value="DUF6545"/>
</dbReference>
<feature type="transmembrane region" description="Helical" evidence="1">
    <location>
        <begin position="72"/>
        <end position="95"/>
    </location>
</feature>
<dbReference type="Proteomes" id="UP000273307">
    <property type="component" value="Unassembled WGS sequence"/>
</dbReference>
<dbReference type="EMBL" id="UPHP01000037">
    <property type="protein sequence ID" value="VBA36548.1"/>
    <property type="molecule type" value="Genomic_DNA"/>
</dbReference>
<keyword evidence="4" id="KW-1185">Reference proteome</keyword>
<evidence type="ECO:0000256" key="1">
    <source>
        <dbReference type="SAM" id="Phobius"/>
    </source>
</evidence>
<name>A0A498PS80_9MYCO</name>
<protein>
    <recommendedName>
        <fullName evidence="2">DUF6545 domain-containing protein</fullName>
    </recommendedName>
</protein>
<organism evidence="3 4">
    <name type="scientific">Mycobacterium attenuatum</name>
    <dbReference type="NCBI Taxonomy" id="2341086"/>
    <lineage>
        <taxon>Bacteria</taxon>
        <taxon>Bacillati</taxon>
        <taxon>Actinomycetota</taxon>
        <taxon>Actinomycetes</taxon>
        <taxon>Mycobacteriales</taxon>
        <taxon>Mycobacteriaceae</taxon>
        <taxon>Mycobacterium</taxon>
    </lineage>
</organism>
<feature type="transmembrane region" description="Helical" evidence="1">
    <location>
        <begin position="37"/>
        <end position="52"/>
    </location>
</feature>
<keyword evidence="1" id="KW-0812">Transmembrane</keyword>
<evidence type="ECO:0000313" key="3">
    <source>
        <dbReference type="EMBL" id="VBA36548.1"/>
    </source>
</evidence>
<accession>A0A498PS80</accession>
<reference evidence="3 4" key="1">
    <citation type="submission" date="2018-09" db="EMBL/GenBank/DDBJ databases">
        <authorList>
            <person name="Tagini F."/>
        </authorList>
    </citation>
    <scope>NUCLEOTIDE SEQUENCE [LARGE SCALE GENOMIC DNA]</scope>
    <source>
        <strain evidence="3 4">MK136</strain>
    </source>
</reference>
<keyword evidence="1" id="KW-1133">Transmembrane helix</keyword>
<evidence type="ECO:0000259" key="2">
    <source>
        <dbReference type="Pfam" id="PF20182"/>
    </source>
</evidence>
<gene>
    <name evidence="3" type="ORF">LAUMK136_01443</name>
</gene>
<feature type="transmembrane region" description="Helical" evidence="1">
    <location>
        <begin position="138"/>
        <end position="156"/>
    </location>
</feature>
<sequence>MTPSTVPGIIAWPLILFMTAVLIGRYRWCNHNLYEKYFNRTLTFLLVAQILREHLVQNILVGTAFMTSPGMWQLGSAALAYSFTEFIGFTLLWSGNSEVDTRRKHRYYRVASVFFAAGLFISGSRARLNSVSFELMHGWGSMVNLSCMTAMLLVLATQVIRNSLRELHRLSRRRERWVALNTLSMGIVGVGIVLHEFVLHTLDQLGWTNTAAYRQETHQAGLFFAISAPFVVAAVPLAMKLICSLGLDPISRSWCQLQPLRQAMRAVAPECIFGFADEPGRGKSALQLHHTVIEIRDAILRLRPYVRAIPAHDLSCFLGGPNAVPPRDHGSALAALRLVYAARAKAAGSTVDDHLDVDSAAIVASRAATLEEEAAELIRLAKWWPTACAATESAANTKASSAI</sequence>
<proteinExistence type="predicted"/>
<keyword evidence="1" id="KW-0472">Membrane</keyword>
<feature type="transmembrane region" description="Helical" evidence="1">
    <location>
        <begin position="222"/>
        <end position="243"/>
    </location>
</feature>